<dbReference type="KEGG" id="lhb:D1010_16835"/>
<dbReference type="Pfam" id="PF13204">
    <property type="entry name" value="Apiosidase"/>
    <property type="match status" value="1"/>
</dbReference>
<evidence type="ECO:0000313" key="3">
    <source>
        <dbReference type="Proteomes" id="UP000326779"/>
    </source>
</evidence>
<dbReference type="AlphaFoldDB" id="A0A5P8M8V0"/>
<sequence length="446" mass="50991">MKMKTQSRFVEVASLLTVKNNQFLSDGKPFFWLADTCWSAFTNISESDWHYYLDQRQRQGFNVVQINVLRQWDASGSSLDIDPFPIVKTDQGYFYDYSVINSEYFDRAERMLQDVVNHGMTPALVLLWSNYVPGTWASKLARNNLFTYNHLADYVTYVTRRFAKFHPVYFISGDTDFPTDETVRYYQRVLTTAQENDHQALYSFHIKGRLQEIPEEFRETTDFFSYQSGHNLAGQATAYTIPQTLLKMGYSKPIVNTEPCYEQISYSRNLYGRYRPENVRQAAWSAVLSGASAGITYGAHGIWSWHTTGASFGIVEGEGFDTPFDWRDALKFPGATDMTLLKTVMQRYFIKGCLPISEPVAEKPSIRAANDRDGDAYVIYVPTNTVLDLTQMTGMNRANARITVLDLDSKQVEHGVWMTSNKMALSSALSDSLVVVQRMEDNQNVQ</sequence>
<dbReference type="SUPFAM" id="SSF51445">
    <property type="entry name" value="(Trans)glycosidases"/>
    <property type="match status" value="1"/>
</dbReference>
<dbReference type="InterPro" id="IPR017853">
    <property type="entry name" value="GH"/>
</dbReference>
<dbReference type="PANTHER" id="PTHR37836:SF3">
    <property type="entry name" value="ENDOGLUCANASE"/>
    <property type="match status" value="1"/>
</dbReference>
<dbReference type="PANTHER" id="PTHR37836">
    <property type="entry name" value="LMO1036 PROTEIN"/>
    <property type="match status" value="1"/>
</dbReference>
<gene>
    <name evidence="2" type="ORF">D1010_16835</name>
</gene>
<accession>A0A5P8M8V0</accession>
<dbReference type="Proteomes" id="UP000326779">
    <property type="component" value="Chromosome"/>
</dbReference>
<dbReference type="Gene3D" id="3.20.20.80">
    <property type="entry name" value="Glycosidases"/>
    <property type="match status" value="1"/>
</dbReference>
<protein>
    <submittedName>
        <fullName evidence="2">DUF4038 domain-containing protein</fullName>
    </submittedName>
</protein>
<feature type="domain" description="Apiosidase-like catalytic" evidence="1">
    <location>
        <begin position="20"/>
        <end position="348"/>
    </location>
</feature>
<name>A0A5P8M8V0_9LACO</name>
<evidence type="ECO:0000313" key="2">
    <source>
        <dbReference type="EMBL" id="QFR24913.1"/>
    </source>
</evidence>
<evidence type="ECO:0000259" key="1">
    <source>
        <dbReference type="Pfam" id="PF13204"/>
    </source>
</evidence>
<dbReference type="InterPro" id="IPR025277">
    <property type="entry name" value="Apiosidase-like_cat_dom"/>
</dbReference>
<dbReference type="EMBL" id="CP045143">
    <property type="protein sequence ID" value="QFR24913.1"/>
    <property type="molecule type" value="Genomic_DNA"/>
</dbReference>
<organism evidence="2 3">
    <name type="scientific">Schleiferilactobacillus harbinensis</name>
    <dbReference type="NCBI Taxonomy" id="304207"/>
    <lineage>
        <taxon>Bacteria</taxon>
        <taxon>Bacillati</taxon>
        <taxon>Bacillota</taxon>
        <taxon>Bacilli</taxon>
        <taxon>Lactobacillales</taxon>
        <taxon>Lactobacillaceae</taxon>
        <taxon>Schleiferilactobacillus</taxon>
    </lineage>
</organism>
<proteinExistence type="predicted"/>
<reference evidence="2 3" key="1">
    <citation type="submission" date="2019-10" db="EMBL/GenBank/DDBJ databases">
        <title>The completed genome of Lactobacillus harbinensis M1.</title>
        <authorList>
            <person name="Zheng Y."/>
        </authorList>
    </citation>
    <scope>NUCLEOTIDE SEQUENCE [LARGE SCALE GENOMIC DNA]</scope>
    <source>
        <strain evidence="2 3">M1</strain>
    </source>
</reference>